<gene>
    <name evidence="2" type="ORF">GP486_001866</name>
</gene>
<accession>A0A9P8RSN8</accession>
<keyword evidence="3" id="KW-1185">Reference proteome</keyword>
<evidence type="ECO:0000313" key="3">
    <source>
        <dbReference type="Proteomes" id="UP000750711"/>
    </source>
</evidence>
<dbReference type="EMBL" id="JAGHQM010000185">
    <property type="protein sequence ID" value="KAH0564738.1"/>
    <property type="molecule type" value="Genomic_DNA"/>
</dbReference>
<organism evidence="2 3">
    <name type="scientific">Trichoglossum hirsutum</name>
    <dbReference type="NCBI Taxonomy" id="265104"/>
    <lineage>
        <taxon>Eukaryota</taxon>
        <taxon>Fungi</taxon>
        <taxon>Dikarya</taxon>
        <taxon>Ascomycota</taxon>
        <taxon>Pezizomycotina</taxon>
        <taxon>Geoglossomycetes</taxon>
        <taxon>Geoglossales</taxon>
        <taxon>Geoglossaceae</taxon>
        <taxon>Trichoglossum</taxon>
    </lineage>
</organism>
<feature type="compositionally biased region" description="Basic and acidic residues" evidence="1">
    <location>
        <begin position="56"/>
        <end position="76"/>
    </location>
</feature>
<feature type="compositionally biased region" description="Polar residues" evidence="1">
    <location>
        <begin position="84"/>
        <end position="95"/>
    </location>
</feature>
<proteinExistence type="predicted"/>
<evidence type="ECO:0000256" key="1">
    <source>
        <dbReference type="SAM" id="MobiDB-lite"/>
    </source>
</evidence>
<sequence length="110" mass="11548">MGNLCGKESSDHFAGPGRQLGSSHPQAASGRTAVPQGNSPKIPDPGASRKGTYTDARGEAGSDARRQAALAAERRAGSAKPKSGRQTKTNTSRVNTAEDLDENTRLRSWD</sequence>
<dbReference type="AlphaFoldDB" id="A0A9P8RSN8"/>
<comment type="caution">
    <text evidence="2">The sequence shown here is derived from an EMBL/GenBank/DDBJ whole genome shotgun (WGS) entry which is preliminary data.</text>
</comment>
<evidence type="ECO:0000313" key="2">
    <source>
        <dbReference type="EMBL" id="KAH0564738.1"/>
    </source>
</evidence>
<reference evidence="2" key="1">
    <citation type="submission" date="2021-03" db="EMBL/GenBank/DDBJ databases">
        <title>Comparative genomics and phylogenomic investigation of the class Geoglossomycetes provide insights into ecological specialization and systematics.</title>
        <authorList>
            <person name="Melie T."/>
            <person name="Pirro S."/>
            <person name="Miller A.N."/>
            <person name="Quandt A."/>
        </authorList>
    </citation>
    <scope>NUCLEOTIDE SEQUENCE</scope>
    <source>
        <strain evidence="2">CAQ_001_2017</strain>
    </source>
</reference>
<name>A0A9P8RSN8_9PEZI</name>
<protein>
    <submittedName>
        <fullName evidence="2">Uncharacterized protein</fullName>
    </submittedName>
</protein>
<feature type="region of interest" description="Disordered" evidence="1">
    <location>
        <begin position="1"/>
        <end position="110"/>
    </location>
</feature>
<dbReference type="Proteomes" id="UP000750711">
    <property type="component" value="Unassembled WGS sequence"/>
</dbReference>